<dbReference type="InterPro" id="IPR011010">
    <property type="entry name" value="DNA_brk_join_enz"/>
</dbReference>
<evidence type="ECO:0000259" key="6">
    <source>
        <dbReference type="PROSITE" id="PS51898"/>
    </source>
</evidence>
<dbReference type="Gene3D" id="1.10.443.10">
    <property type="entry name" value="Intergrase catalytic core"/>
    <property type="match status" value="1"/>
</dbReference>
<keyword evidence="4" id="KW-0233">DNA recombination</keyword>
<dbReference type="AlphaFoldDB" id="A0A2T5EWV8"/>
<reference evidence="8 9" key="1">
    <citation type="submission" date="2017-11" db="EMBL/GenBank/DDBJ databases">
        <title>Population delineation of vibrios coincides with oyster pathogenicity.</title>
        <authorList>
            <person name="Bruto M."/>
            <person name="Labreuche Y."/>
            <person name="James A."/>
            <person name="Piel D."/>
            <person name="Chenivesse S."/>
            <person name="Petton B."/>
            <person name="Polz M.F."/>
            <person name="Le Roux F."/>
        </authorList>
    </citation>
    <scope>NUCLEOTIDE SEQUENCE [LARGE SCALE GENOMIC DNA]</scope>
    <source>
        <strain evidence="8 9">FF_144</strain>
    </source>
</reference>
<dbReference type="InterPro" id="IPR002104">
    <property type="entry name" value="Integrase_catalytic"/>
</dbReference>
<dbReference type="PANTHER" id="PTHR30349">
    <property type="entry name" value="PHAGE INTEGRASE-RELATED"/>
    <property type="match status" value="1"/>
</dbReference>
<dbReference type="Pfam" id="PF20172">
    <property type="entry name" value="DUF6538"/>
    <property type="match status" value="1"/>
</dbReference>
<dbReference type="SUPFAM" id="SSF56349">
    <property type="entry name" value="DNA breaking-rejoining enzymes"/>
    <property type="match status" value="1"/>
</dbReference>
<dbReference type="InterPro" id="IPR044068">
    <property type="entry name" value="CB"/>
</dbReference>
<evidence type="ECO:0000256" key="1">
    <source>
        <dbReference type="ARBA" id="ARBA00008857"/>
    </source>
</evidence>
<sequence>MRHLTKRNDVYYYQRRIPTHLISHYGGLQSIKFSLKTRSLRHATVLARQHSASYDKEFYQLDLNLINKELESVSLFPFTNPLIKQQDKAHTIPLDTSKSDSKLSDCIDLYLSTKKLDNVAEKTLGRYTARLKLLLNILKDKDINSYTRDDALSFKSTLVQLPPNINNNPKYKDKSIKQIIAMSDTPIGVHTVNDTFKVVSGFFDWLVLNEKAKKNSFTKLNVKKDVKASEERKAFTRNDLAKIFRVEAINRYSKDAWHYWMPYLGLYTGARINELCQLYTDNVKKVDGIWCLNINADKPDQKLKSKSSWRVIPLHHKLIELGFIEYVQGLSNGLVFPTLKHLPQDGYGKYPSKWFSIQRDKALTKEERNKKTFHSFRHTVANEFKQMGIEYSPASYILGHSDETMTYGRYGKDYSPSILKPIIDSLYFELES</sequence>
<protein>
    <recommendedName>
        <fullName evidence="10">Tyr recombinase domain-containing protein</fullName>
    </recommendedName>
</protein>
<accession>A0A2T5EWV8</accession>
<comment type="caution">
    <text evidence="8">The sequence shown here is derived from an EMBL/GenBank/DDBJ whole genome shotgun (WGS) entry which is preliminary data.</text>
</comment>
<evidence type="ECO:0000259" key="7">
    <source>
        <dbReference type="PROSITE" id="PS51900"/>
    </source>
</evidence>
<feature type="domain" description="Tyr recombinase" evidence="6">
    <location>
        <begin position="230"/>
        <end position="424"/>
    </location>
</feature>
<dbReference type="PANTHER" id="PTHR30349:SF41">
    <property type="entry name" value="INTEGRASE_RECOMBINASE PROTEIN MJ0367-RELATED"/>
    <property type="match status" value="1"/>
</dbReference>
<evidence type="ECO:0000313" key="9">
    <source>
        <dbReference type="Proteomes" id="UP000244197"/>
    </source>
</evidence>
<name>A0A2T5EWV8_VIBSP</name>
<dbReference type="GO" id="GO:0015074">
    <property type="term" value="P:DNA integration"/>
    <property type="evidence" value="ECO:0007669"/>
    <property type="project" value="UniProtKB-KW"/>
</dbReference>
<comment type="similarity">
    <text evidence="1">Belongs to the 'phage' integrase family.</text>
</comment>
<keyword evidence="3 5" id="KW-0238">DNA-binding</keyword>
<dbReference type="InterPro" id="IPR050090">
    <property type="entry name" value="Tyrosine_recombinase_XerCD"/>
</dbReference>
<proteinExistence type="inferred from homology"/>
<dbReference type="InterPro" id="IPR010998">
    <property type="entry name" value="Integrase_recombinase_N"/>
</dbReference>
<dbReference type="Proteomes" id="UP000244197">
    <property type="component" value="Unassembled WGS sequence"/>
</dbReference>
<dbReference type="InterPro" id="IPR046668">
    <property type="entry name" value="DUF6538"/>
</dbReference>
<evidence type="ECO:0000256" key="5">
    <source>
        <dbReference type="PROSITE-ProRule" id="PRU01248"/>
    </source>
</evidence>
<evidence type="ECO:0000256" key="4">
    <source>
        <dbReference type="ARBA" id="ARBA00023172"/>
    </source>
</evidence>
<feature type="domain" description="Core-binding (CB)" evidence="7">
    <location>
        <begin position="101"/>
        <end position="207"/>
    </location>
</feature>
<dbReference type="GO" id="GO:0006310">
    <property type="term" value="P:DNA recombination"/>
    <property type="evidence" value="ECO:0007669"/>
    <property type="project" value="UniProtKB-KW"/>
</dbReference>
<dbReference type="RefSeq" id="WP_108187651.1">
    <property type="nucleotide sequence ID" value="NZ_PIFK01000016.1"/>
</dbReference>
<evidence type="ECO:0000256" key="3">
    <source>
        <dbReference type="ARBA" id="ARBA00023125"/>
    </source>
</evidence>
<dbReference type="PROSITE" id="PS51900">
    <property type="entry name" value="CB"/>
    <property type="match status" value="1"/>
</dbReference>
<organism evidence="8 9">
    <name type="scientific">Vibrio splendidus</name>
    <dbReference type="NCBI Taxonomy" id="29497"/>
    <lineage>
        <taxon>Bacteria</taxon>
        <taxon>Pseudomonadati</taxon>
        <taxon>Pseudomonadota</taxon>
        <taxon>Gammaproteobacteria</taxon>
        <taxon>Vibrionales</taxon>
        <taxon>Vibrionaceae</taxon>
        <taxon>Vibrio</taxon>
    </lineage>
</organism>
<evidence type="ECO:0000256" key="2">
    <source>
        <dbReference type="ARBA" id="ARBA00022908"/>
    </source>
</evidence>
<dbReference type="PROSITE" id="PS51898">
    <property type="entry name" value="TYR_RECOMBINASE"/>
    <property type="match status" value="1"/>
</dbReference>
<evidence type="ECO:0008006" key="10">
    <source>
        <dbReference type="Google" id="ProtNLM"/>
    </source>
</evidence>
<dbReference type="Pfam" id="PF00589">
    <property type="entry name" value="Phage_integrase"/>
    <property type="match status" value="1"/>
</dbReference>
<gene>
    <name evidence="8" type="ORF">CWO07_09930</name>
</gene>
<dbReference type="EMBL" id="PIFK01000016">
    <property type="protein sequence ID" value="PTP36051.1"/>
    <property type="molecule type" value="Genomic_DNA"/>
</dbReference>
<dbReference type="GO" id="GO:0003677">
    <property type="term" value="F:DNA binding"/>
    <property type="evidence" value="ECO:0007669"/>
    <property type="project" value="UniProtKB-UniRule"/>
</dbReference>
<dbReference type="InterPro" id="IPR013762">
    <property type="entry name" value="Integrase-like_cat_sf"/>
</dbReference>
<dbReference type="CDD" id="cd01184">
    <property type="entry name" value="INT_C_like_1"/>
    <property type="match status" value="1"/>
</dbReference>
<keyword evidence="2" id="KW-0229">DNA integration</keyword>
<evidence type="ECO:0000313" key="8">
    <source>
        <dbReference type="EMBL" id="PTP36051.1"/>
    </source>
</evidence>
<dbReference type="Gene3D" id="1.10.150.130">
    <property type="match status" value="1"/>
</dbReference>